<dbReference type="EMBL" id="JAHVHU010000018">
    <property type="protein sequence ID" value="MBY5959823.1"/>
    <property type="molecule type" value="Genomic_DNA"/>
</dbReference>
<dbReference type="AlphaFoldDB" id="A0A953HXY0"/>
<feature type="transmembrane region" description="Helical" evidence="1">
    <location>
        <begin position="394"/>
        <end position="418"/>
    </location>
</feature>
<dbReference type="Proteomes" id="UP000753961">
    <property type="component" value="Unassembled WGS sequence"/>
</dbReference>
<feature type="transmembrane region" description="Helical" evidence="1">
    <location>
        <begin position="85"/>
        <end position="106"/>
    </location>
</feature>
<dbReference type="SUPFAM" id="SSF81442">
    <property type="entry name" value="Cytochrome c oxidase subunit I-like"/>
    <property type="match status" value="1"/>
</dbReference>
<evidence type="ECO:0000313" key="2">
    <source>
        <dbReference type="EMBL" id="MBY5959823.1"/>
    </source>
</evidence>
<sequence length="425" mass="47538">MINYNTGKVPSSAIILPFYATGTGAFLVLCLLLVWSPQSLLMHYFNPHLLGIVHTAALGWGTMIIFGASYQLLPVISEHNLRSNDLAILSYYLLMAGVVLLVWALWSFRTGWIMVTGGSMIVLASLLYLINVVLTGRPSPQSNIQKYFIISSAVWLVFTTVVGLLLAINLGHPFFSRDHMTILKLHAHLGLAGWFLQLITGVSSKLVPMFLLSHAKKTKWLNGAFILQNAGLILFLADVYFIGYSSRVLIWLVVAGIGVLCWLVDLANHYRKRIKKKIDLQMKQTFASMLALIMGIGTIPFVHLLSASGQGSTFTMIYGTFVFMGWITGIILGQTFKTLPFIVWNDHYKKLTGKVKVPLPRDLYRAGWLRYQLGLFIVALLLLITGIATRQLLIIRIATWCWLGLALMYAFNVGQILFHKTKTTE</sequence>
<proteinExistence type="predicted"/>
<keyword evidence="1" id="KW-0472">Membrane</keyword>
<keyword evidence="1" id="KW-0812">Transmembrane</keyword>
<feature type="transmembrane region" description="Helical" evidence="1">
    <location>
        <begin position="248"/>
        <end position="266"/>
    </location>
</feature>
<name>A0A953HXY0_9BACT</name>
<feature type="transmembrane region" description="Helical" evidence="1">
    <location>
        <begin position="368"/>
        <end position="388"/>
    </location>
</feature>
<reference evidence="2" key="1">
    <citation type="submission" date="2021-06" db="EMBL/GenBank/DDBJ databases">
        <title>44 bacteria genomes isolated from Dapeng, Shenzhen.</title>
        <authorList>
            <person name="Zheng W."/>
            <person name="Yu S."/>
            <person name="Huang Y."/>
        </authorList>
    </citation>
    <scope>NUCLEOTIDE SEQUENCE</scope>
    <source>
        <strain evidence="2">DP5N28-2</strain>
    </source>
</reference>
<dbReference type="RefSeq" id="WP_222581361.1">
    <property type="nucleotide sequence ID" value="NZ_JAHVHU010000018.1"/>
</dbReference>
<feature type="transmembrane region" description="Helical" evidence="1">
    <location>
        <begin position="147"/>
        <end position="171"/>
    </location>
</feature>
<evidence type="ECO:0008006" key="4">
    <source>
        <dbReference type="Google" id="ProtNLM"/>
    </source>
</evidence>
<feature type="transmembrane region" description="Helical" evidence="1">
    <location>
        <begin position="191"/>
        <end position="212"/>
    </location>
</feature>
<evidence type="ECO:0000256" key="1">
    <source>
        <dbReference type="SAM" id="Phobius"/>
    </source>
</evidence>
<keyword evidence="3" id="KW-1185">Reference proteome</keyword>
<protein>
    <recommendedName>
        <fullName evidence="4">Cytochrome C and Quinol oxidase polypeptide I</fullName>
    </recommendedName>
</protein>
<evidence type="ECO:0000313" key="3">
    <source>
        <dbReference type="Proteomes" id="UP000753961"/>
    </source>
</evidence>
<feature type="transmembrane region" description="Helical" evidence="1">
    <location>
        <begin position="224"/>
        <end position="242"/>
    </location>
</feature>
<dbReference type="InterPro" id="IPR036927">
    <property type="entry name" value="Cyt_c_oxase-like_su1_sf"/>
</dbReference>
<feature type="transmembrane region" description="Helical" evidence="1">
    <location>
        <begin position="112"/>
        <end position="135"/>
    </location>
</feature>
<feature type="transmembrane region" description="Helical" evidence="1">
    <location>
        <begin position="286"/>
        <end position="305"/>
    </location>
</feature>
<feature type="transmembrane region" description="Helical" evidence="1">
    <location>
        <begin position="12"/>
        <end position="36"/>
    </location>
</feature>
<feature type="transmembrane region" description="Helical" evidence="1">
    <location>
        <begin position="48"/>
        <end position="73"/>
    </location>
</feature>
<keyword evidence="1" id="KW-1133">Transmembrane helix</keyword>
<gene>
    <name evidence="2" type="ORF">KUV50_16840</name>
</gene>
<dbReference type="Gene3D" id="1.20.210.10">
    <property type="entry name" value="Cytochrome c oxidase-like, subunit I domain"/>
    <property type="match status" value="2"/>
</dbReference>
<comment type="caution">
    <text evidence="2">The sequence shown here is derived from an EMBL/GenBank/DDBJ whole genome shotgun (WGS) entry which is preliminary data.</text>
</comment>
<accession>A0A953HXY0</accession>
<organism evidence="2 3">
    <name type="scientific">Membranihabitans marinus</name>
    <dbReference type="NCBI Taxonomy" id="1227546"/>
    <lineage>
        <taxon>Bacteria</taxon>
        <taxon>Pseudomonadati</taxon>
        <taxon>Bacteroidota</taxon>
        <taxon>Saprospiria</taxon>
        <taxon>Saprospirales</taxon>
        <taxon>Saprospiraceae</taxon>
        <taxon>Membranihabitans</taxon>
    </lineage>
</organism>